<dbReference type="RefSeq" id="WP_077023950.1">
    <property type="nucleotide sequence ID" value="NZ_CP017641.1"/>
</dbReference>
<proteinExistence type="predicted"/>
<feature type="transmembrane region" description="Helical" evidence="1">
    <location>
        <begin position="783"/>
        <end position="806"/>
    </location>
</feature>
<evidence type="ECO:0000313" key="4">
    <source>
        <dbReference type="EMBL" id="APZ92309.1"/>
    </source>
</evidence>
<keyword evidence="1" id="KW-0812">Transmembrane</keyword>
<dbReference type="Gene3D" id="3.40.50.410">
    <property type="entry name" value="von Willebrand factor, type A domain"/>
    <property type="match status" value="1"/>
</dbReference>
<dbReference type="InterPro" id="IPR002035">
    <property type="entry name" value="VWF_A"/>
</dbReference>
<feature type="domain" description="Aerotolerance regulator N-terminal" evidence="2">
    <location>
        <begin position="1"/>
        <end position="76"/>
    </location>
</feature>
<keyword evidence="1" id="KW-0472">Membrane</keyword>
<protein>
    <submittedName>
        <fullName evidence="4">Uncharacterized protein</fullName>
    </submittedName>
</protein>
<dbReference type="SUPFAM" id="SSF52317">
    <property type="entry name" value="Class I glutamine amidotransferase-like"/>
    <property type="match status" value="1"/>
</dbReference>
<dbReference type="Proteomes" id="UP000187735">
    <property type="component" value="Chromosome"/>
</dbReference>
<evidence type="ECO:0000256" key="1">
    <source>
        <dbReference type="SAM" id="Phobius"/>
    </source>
</evidence>
<dbReference type="Gene3D" id="3.40.50.880">
    <property type="match status" value="1"/>
</dbReference>
<dbReference type="PANTHER" id="PTHR37464">
    <property type="entry name" value="BLL2463 PROTEIN"/>
    <property type="match status" value="1"/>
</dbReference>
<organism evidence="4 5">
    <name type="scientific">Fuerstiella marisgermanici</name>
    <dbReference type="NCBI Taxonomy" id="1891926"/>
    <lineage>
        <taxon>Bacteria</taxon>
        <taxon>Pseudomonadati</taxon>
        <taxon>Planctomycetota</taxon>
        <taxon>Planctomycetia</taxon>
        <taxon>Planctomycetales</taxon>
        <taxon>Planctomycetaceae</taxon>
        <taxon>Fuerstiella</taxon>
    </lineage>
</organism>
<keyword evidence="1" id="KW-1133">Transmembrane helix</keyword>
<dbReference type="InterPro" id="IPR036465">
    <property type="entry name" value="vWFA_dom_sf"/>
</dbReference>
<dbReference type="Pfam" id="PF07584">
    <property type="entry name" value="BatA"/>
    <property type="match status" value="1"/>
</dbReference>
<keyword evidence="5" id="KW-1185">Reference proteome</keyword>
<dbReference type="InterPro" id="IPR011933">
    <property type="entry name" value="Double_TM_dom"/>
</dbReference>
<dbReference type="OrthoDB" id="242438at2"/>
<dbReference type="AlphaFoldDB" id="A0A1P8WE57"/>
<dbReference type="EMBL" id="CP017641">
    <property type="protein sequence ID" value="APZ92309.1"/>
    <property type="molecule type" value="Genomic_DNA"/>
</dbReference>
<feature type="transmembrane region" description="Helical" evidence="1">
    <location>
        <begin position="87"/>
        <end position="107"/>
    </location>
</feature>
<feature type="transmembrane region" description="Helical" evidence="1">
    <location>
        <begin position="56"/>
        <end position="75"/>
    </location>
</feature>
<reference evidence="4 5" key="1">
    <citation type="journal article" date="2016" name="Front. Microbiol.">
        <title>Fuerstia marisgermanicae gen. nov., sp. nov., an Unusual Member of the Phylum Planctomycetes from the German Wadden Sea.</title>
        <authorList>
            <person name="Kohn T."/>
            <person name="Heuer A."/>
            <person name="Jogler M."/>
            <person name="Vollmers J."/>
            <person name="Boedeker C."/>
            <person name="Bunk B."/>
            <person name="Rast P."/>
            <person name="Borchert D."/>
            <person name="Glockner I."/>
            <person name="Freese H.M."/>
            <person name="Klenk H.P."/>
            <person name="Overmann J."/>
            <person name="Kaster A.K."/>
            <person name="Rohde M."/>
            <person name="Wiegand S."/>
            <person name="Jogler C."/>
        </authorList>
    </citation>
    <scope>NUCLEOTIDE SEQUENCE [LARGE SCALE GENOMIC DNA]</scope>
    <source>
        <strain evidence="4 5">NH11</strain>
    </source>
</reference>
<dbReference type="STRING" id="1891926.Fuma_01919"/>
<dbReference type="KEGG" id="fmr:Fuma_01919"/>
<accession>A0A1P8WE57</accession>
<dbReference type="Pfam" id="PF13519">
    <property type="entry name" value="VWA_2"/>
    <property type="match status" value="1"/>
</dbReference>
<feature type="transmembrane region" description="Helical" evidence="1">
    <location>
        <begin position="128"/>
        <end position="150"/>
    </location>
</feature>
<dbReference type="InterPro" id="IPR024163">
    <property type="entry name" value="Aerotolerance_reg_N"/>
</dbReference>
<evidence type="ECO:0000259" key="2">
    <source>
        <dbReference type="Pfam" id="PF07584"/>
    </source>
</evidence>
<dbReference type="InterPro" id="IPR029062">
    <property type="entry name" value="Class_I_gatase-like"/>
</dbReference>
<evidence type="ECO:0000259" key="3">
    <source>
        <dbReference type="Pfam" id="PF13519"/>
    </source>
</evidence>
<name>A0A1P8WE57_9PLAN</name>
<evidence type="ECO:0000313" key="5">
    <source>
        <dbReference type="Proteomes" id="UP000187735"/>
    </source>
</evidence>
<dbReference type="PANTHER" id="PTHR37464:SF1">
    <property type="entry name" value="BLL2463 PROTEIN"/>
    <property type="match status" value="1"/>
</dbReference>
<gene>
    <name evidence="4" type="ORF">Fuma_01919</name>
</gene>
<dbReference type="NCBIfam" id="TIGR02226">
    <property type="entry name" value="two_anch"/>
    <property type="match status" value="1"/>
</dbReference>
<feature type="domain" description="VWFA" evidence="3">
    <location>
        <begin position="172"/>
        <end position="239"/>
    </location>
</feature>
<feature type="transmembrane region" description="Helical" evidence="1">
    <location>
        <begin position="6"/>
        <end position="25"/>
    </location>
</feature>
<dbReference type="SUPFAM" id="SSF53300">
    <property type="entry name" value="vWA-like"/>
    <property type="match status" value="1"/>
</dbReference>
<sequence>MTLLNASILGGLLLAGLPVLLHLIMRAKPKRIEFPALRLLQSRQTSNSRRMRLRHILLLVLRAIVIAIAVLALTRPTLPAARYGLRWYEWLTLIGVVIACAMVYRWRSTTAAKQQPAEHLLRERRGRLRAFTVLAGLVAACVFVGVPWGLRVQGEITGPRSSISPDVPVAAVFVFDNSQSMTYKHESLTRLDQAKQLALDHLTVLPPESSVAITTLSPDSEVVFQADLAGARSRIEDLKTHAVTRSLNVTIRDSINAQVSDRERVQAERASADAFAREIYVLTDLSEAAWNEPDESGIRDLLVQHDWLHVYLIDVSVSNPINRSLGQLRLDRDATVTGQPVQVSVSVSATPAASAEAIVELFTLDREGNEIRGGGAGGNALNTVRFDGGSPPTATFSVRGLEGAKFQQGFIRLTTPDPMPVDDVRYFVFGVQSVPKVLLVGDREIDTWLFRNALQPVEFEALGELRFDCTSVTGAEFRREQLRAYDVVCVLNWTRPPPGVWSDLYRFVNEGGSLFVAAGGERLLDAGHWSTVDAQLVLPGVPLTALPFRPESSQLNLVAESNPIVQSFLNDPSAMTELAWARFSKSWTVDIAKDARVLMSYNDRTARPALLERNVGRGRVLMFTSAVDNNQDGWNTGLVTDDSWAFLMLVDEMMQYLTGAADAVRNFTVGEPVEIQVPESERFSQYGLTRPRFRFTPGTLPFDQSSVLLTDINEAGHYQLRATDDGNSFTTDFAANNIDAESNLTRMSIESLNNILGEGRYARVNNPEELDRAVNIGRLGIEVFPVLMGLLIVLFAAEHLMANFFYDEVDTQPQAMAGATE</sequence>